<dbReference type="EMBL" id="LT598446">
    <property type="protein sequence ID" value="SCU85452.1"/>
    <property type="molecule type" value="Genomic_DNA"/>
</dbReference>
<dbReference type="Proteomes" id="UP000189911">
    <property type="component" value="Chromosome C"/>
</dbReference>
<proteinExistence type="predicted"/>
<keyword evidence="1" id="KW-1133">Transmembrane helix</keyword>
<organism evidence="2 3">
    <name type="scientific">Lachancea nothofagi CBS 11611</name>
    <dbReference type="NCBI Taxonomy" id="1266666"/>
    <lineage>
        <taxon>Eukaryota</taxon>
        <taxon>Fungi</taxon>
        <taxon>Dikarya</taxon>
        <taxon>Ascomycota</taxon>
        <taxon>Saccharomycotina</taxon>
        <taxon>Saccharomycetes</taxon>
        <taxon>Saccharomycetales</taxon>
        <taxon>Saccharomycetaceae</taxon>
        <taxon>Lachancea</taxon>
    </lineage>
</organism>
<accession>A0A1G4J6K2</accession>
<dbReference type="AlphaFoldDB" id="A0A1G4J6K2"/>
<keyword evidence="1" id="KW-0472">Membrane</keyword>
<keyword evidence="1" id="KW-0812">Transmembrane</keyword>
<name>A0A1G4J6K2_9SACH</name>
<evidence type="ECO:0000256" key="1">
    <source>
        <dbReference type="SAM" id="Phobius"/>
    </source>
</evidence>
<reference evidence="3" key="1">
    <citation type="submission" date="2016-03" db="EMBL/GenBank/DDBJ databases">
        <authorList>
            <person name="Devillers Hugo."/>
        </authorList>
    </citation>
    <scope>NUCLEOTIDE SEQUENCE [LARGE SCALE GENOMIC DNA]</scope>
</reference>
<protein>
    <submittedName>
        <fullName evidence="2">LANO_0C04302g1_1</fullName>
    </submittedName>
</protein>
<feature type="transmembrane region" description="Helical" evidence="1">
    <location>
        <begin position="135"/>
        <end position="156"/>
    </location>
</feature>
<evidence type="ECO:0000313" key="2">
    <source>
        <dbReference type="EMBL" id="SCU85452.1"/>
    </source>
</evidence>
<gene>
    <name evidence="2" type="ORF">LANO_0C04302G</name>
</gene>
<keyword evidence="3" id="KW-1185">Reference proteome</keyword>
<evidence type="ECO:0000313" key="3">
    <source>
        <dbReference type="Proteomes" id="UP000189911"/>
    </source>
</evidence>
<sequence>MDRPHSSHICTAPVRFRIRADQAYHHARATLPVTANESSPALLLLHHARLPNRLPPPAPRPFFSSFFFFDYYYYAYFSTHFSPRISPRASTHTSTHFSTCRRSWLPSSGNPASESRRHKNVTPCYPSSARTLRFFFLRLPPFLFFCFSFLCMNNAVTTS</sequence>